<dbReference type="InterPro" id="IPR002645">
    <property type="entry name" value="STAS_dom"/>
</dbReference>
<dbReference type="Gene3D" id="3.30.750.24">
    <property type="entry name" value="STAS domain"/>
    <property type="match status" value="1"/>
</dbReference>
<keyword evidence="3" id="KW-1185">Reference proteome</keyword>
<evidence type="ECO:0000259" key="1">
    <source>
        <dbReference type="PROSITE" id="PS50801"/>
    </source>
</evidence>
<dbReference type="AlphaFoldDB" id="A0A7I9VKX7"/>
<dbReference type="RefSeq" id="WP_176064256.1">
    <property type="nucleotide sequence ID" value="NZ_BJTG01000003.1"/>
</dbReference>
<proteinExistence type="predicted"/>
<feature type="domain" description="STAS" evidence="1">
    <location>
        <begin position="1"/>
        <end position="100"/>
    </location>
</feature>
<dbReference type="Proteomes" id="UP000503640">
    <property type="component" value="Unassembled WGS sequence"/>
</dbReference>
<comment type="caution">
    <text evidence="2">The sequence shown here is derived from an EMBL/GenBank/DDBJ whole genome shotgun (WGS) entry which is preliminary data.</text>
</comment>
<dbReference type="InterPro" id="IPR036513">
    <property type="entry name" value="STAS_dom_sf"/>
</dbReference>
<dbReference type="PROSITE" id="PS50801">
    <property type="entry name" value="STAS"/>
    <property type="match status" value="1"/>
</dbReference>
<evidence type="ECO:0000313" key="2">
    <source>
        <dbReference type="EMBL" id="GEJ56780.1"/>
    </source>
</evidence>
<accession>A0A7I9VKX7</accession>
<dbReference type="SUPFAM" id="SSF52091">
    <property type="entry name" value="SpoIIaa-like"/>
    <property type="match status" value="1"/>
</dbReference>
<sequence length="100" mass="10562">MYEARDQDGVTIVRGVGELGRAELAAIAAIAARARHEGRMVVVDLKRVTHLHYAGAALLKAIPGLRAAGASRYVRDLVHAGGAAGYVELYPDVEEAVRAA</sequence>
<dbReference type="EMBL" id="BJTG01000003">
    <property type="protein sequence ID" value="GEJ56780.1"/>
    <property type="molecule type" value="Genomic_DNA"/>
</dbReference>
<gene>
    <name evidence="2" type="ORF">AMYX_15210</name>
</gene>
<reference evidence="3" key="1">
    <citation type="journal article" date="2020" name="Appl. Environ. Microbiol.">
        <title>Diazotrophic Anaeromyxobacter Isolates from Soils.</title>
        <authorList>
            <person name="Masuda Y."/>
            <person name="Yamanaka H."/>
            <person name="Xu Z.X."/>
            <person name="Shiratori Y."/>
            <person name="Aono T."/>
            <person name="Amachi S."/>
            <person name="Senoo K."/>
            <person name="Itoh H."/>
        </authorList>
    </citation>
    <scope>NUCLEOTIDE SEQUENCE [LARGE SCALE GENOMIC DNA]</scope>
    <source>
        <strain evidence="3">R267</strain>
    </source>
</reference>
<evidence type="ECO:0000313" key="3">
    <source>
        <dbReference type="Proteomes" id="UP000503640"/>
    </source>
</evidence>
<organism evidence="2 3">
    <name type="scientific">Anaeromyxobacter diazotrophicus</name>
    <dbReference type="NCBI Taxonomy" id="2590199"/>
    <lineage>
        <taxon>Bacteria</taxon>
        <taxon>Pseudomonadati</taxon>
        <taxon>Myxococcota</taxon>
        <taxon>Myxococcia</taxon>
        <taxon>Myxococcales</taxon>
        <taxon>Cystobacterineae</taxon>
        <taxon>Anaeromyxobacteraceae</taxon>
        <taxon>Anaeromyxobacter</taxon>
    </lineage>
</organism>
<name>A0A7I9VKX7_9BACT</name>
<protein>
    <recommendedName>
        <fullName evidence="1">STAS domain-containing protein</fullName>
    </recommendedName>
</protein>